<keyword evidence="1" id="KW-0812">Transmembrane</keyword>
<keyword evidence="1" id="KW-1133">Transmembrane helix</keyword>
<feature type="transmembrane region" description="Helical" evidence="1">
    <location>
        <begin position="144"/>
        <end position="162"/>
    </location>
</feature>
<comment type="caution">
    <text evidence="3">The sequence shown here is derived from an EMBL/GenBank/DDBJ whole genome shotgun (WGS) entry which is preliminary data.</text>
</comment>
<dbReference type="InterPro" id="IPR052734">
    <property type="entry name" value="Nod_factor_acetyltransferase"/>
</dbReference>
<evidence type="ECO:0000256" key="1">
    <source>
        <dbReference type="SAM" id="Phobius"/>
    </source>
</evidence>
<dbReference type="Pfam" id="PF01757">
    <property type="entry name" value="Acyl_transf_3"/>
    <property type="match status" value="1"/>
</dbReference>
<dbReference type="AlphaFoldDB" id="A0AAW4SLJ5"/>
<proteinExistence type="predicted"/>
<keyword evidence="3" id="KW-0808">Transferase</keyword>
<dbReference type="InterPro" id="IPR002656">
    <property type="entry name" value="Acyl_transf_3_dom"/>
</dbReference>
<evidence type="ECO:0000259" key="2">
    <source>
        <dbReference type="Pfam" id="PF01757"/>
    </source>
</evidence>
<feature type="transmembrane region" description="Helical" evidence="1">
    <location>
        <begin position="260"/>
        <end position="279"/>
    </location>
</feature>
<sequence length="335" mass="38631">MNNRLDYIDKLRGFAILCVLVGHILIIYTQEKTRYPLVEIIYSFHMPLFFFVSGYVGYKSQSTQKGVYSFLKGKVKSLLIPYITWLFVMPLMLNNEYPSNLSAIIQKFNFVPNLNYWFLPLMFTFHVIYLFWHKYSFFLGGKKELEGLLVLFSTIVLTGLLFKSYYTCVYAIYGLSFFFGYFISKYTIIEKFCCQRRVAIFSIFLLILLWKIFPLDTSINPSPTYSLLNLGSFLVTSLLSIILFLCFFKTVTMPSFVSSVLIELGKSTMALYLLPIYLLPSGYVFPSNLPYSLVTILAIIISLVQGFVSYLIFKACLQIPIIPNILFGSKSKTTL</sequence>
<keyword evidence="3" id="KW-0012">Acyltransferase</keyword>
<dbReference type="RefSeq" id="WP_225449774.1">
    <property type="nucleotide sequence ID" value="NZ_CP183042.1"/>
</dbReference>
<dbReference type="PANTHER" id="PTHR37312:SF1">
    <property type="entry name" value="MEMBRANE-BOUND ACYLTRANSFERASE YKRP-RELATED"/>
    <property type="match status" value="1"/>
</dbReference>
<feature type="transmembrane region" description="Helical" evidence="1">
    <location>
        <begin position="12"/>
        <end position="28"/>
    </location>
</feature>
<evidence type="ECO:0000313" key="3">
    <source>
        <dbReference type="EMBL" id="MCA4523855.1"/>
    </source>
</evidence>
<feature type="transmembrane region" description="Helical" evidence="1">
    <location>
        <begin position="198"/>
        <end position="215"/>
    </location>
</feature>
<dbReference type="GO" id="GO:0016747">
    <property type="term" value="F:acyltransferase activity, transferring groups other than amino-acyl groups"/>
    <property type="evidence" value="ECO:0007669"/>
    <property type="project" value="InterPro"/>
</dbReference>
<feature type="transmembrane region" description="Helical" evidence="1">
    <location>
        <begin position="114"/>
        <end position="132"/>
    </location>
</feature>
<protein>
    <submittedName>
        <fullName evidence="3">Acyltransferase family protein</fullName>
    </submittedName>
</protein>
<feature type="transmembrane region" description="Helical" evidence="1">
    <location>
        <begin position="78"/>
        <end position="94"/>
    </location>
</feature>
<feature type="transmembrane region" description="Helical" evidence="1">
    <location>
        <begin position="168"/>
        <end position="186"/>
    </location>
</feature>
<organism evidence="3 4">
    <name type="scientific">Bacteroides xylanisolvens</name>
    <dbReference type="NCBI Taxonomy" id="371601"/>
    <lineage>
        <taxon>Bacteria</taxon>
        <taxon>Pseudomonadati</taxon>
        <taxon>Bacteroidota</taxon>
        <taxon>Bacteroidia</taxon>
        <taxon>Bacteroidales</taxon>
        <taxon>Bacteroidaceae</taxon>
        <taxon>Bacteroides</taxon>
    </lineage>
</organism>
<feature type="domain" description="Acyltransferase 3" evidence="2">
    <location>
        <begin position="6"/>
        <end position="304"/>
    </location>
</feature>
<feature type="transmembrane region" description="Helical" evidence="1">
    <location>
        <begin position="227"/>
        <end position="248"/>
    </location>
</feature>
<reference evidence="3" key="1">
    <citation type="submission" date="2023-08" db="EMBL/GenBank/DDBJ databases">
        <title>Mucin Metabolism Genes Underlie the Key Renovations of Bacteroides xylanisolvens Genomes in Captive Great Apes.</title>
        <authorList>
            <person name="Nishida A.H."/>
        </authorList>
    </citation>
    <scope>NUCLEOTIDE SEQUENCE</scope>
    <source>
        <strain evidence="3">P19.10B</strain>
    </source>
</reference>
<feature type="transmembrane region" description="Helical" evidence="1">
    <location>
        <begin position="291"/>
        <end position="313"/>
    </location>
</feature>
<evidence type="ECO:0000313" key="4">
    <source>
        <dbReference type="Proteomes" id="UP001197958"/>
    </source>
</evidence>
<feature type="transmembrane region" description="Helical" evidence="1">
    <location>
        <begin position="40"/>
        <end position="58"/>
    </location>
</feature>
<dbReference type="EMBL" id="JAIWWW010000024">
    <property type="protein sequence ID" value="MCA4523855.1"/>
    <property type="molecule type" value="Genomic_DNA"/>
</dbReference>
<dbReference type="Proteomes" id="UP001197958">
    <property type="component" value="Unassembled WGS sequence"/>
</dbReference>
<keyword evidence="1" id="KW-0472">Membrane</keyword>
<dbReference type="PANTHER" id="PTHR37312">
    <property type="entry name" value="MEMBRANE-BOUND ACYLTRANSFERASE YKRP-RELATED"/>
    <property type="match status" value="1"/>
</dbReference>
<accession>A0AAW4SLJ5</accession>
<name>A0AAW4SLJ5_9BACE</name>
<gene>
    <name evidence="3" type="ORF">LDZ35_11600</name>
</gene>